<comment type="caution">
    <text evidence="10">The sequence shown here is derived from an EMBL/GenBank/DDBJ whole genome shotgun (WGS) entry which is preliminary data.</text>
</comment>
<dbReference type="PANTHER" id="PTHR11002:SF76">
    <property type="entry name" value="CARBONIC ANHYDRASE"/>
    <property type="match status" value="1"/>
</dbReference>
<dbReference type="GO" id="GO:0015976">
    <property type="term" value="P:carbon utilization"/>
    <property type="evidence" value="ECO:0007669"/>
    <property type="project" value="InterPro"/>
</dbReference>
<dbReference type="OrthoDB" id="9771198at2"/>
<reference evidence="10 11" key="1">
    <citation type="submission" date="2015-10" db="EMBL/GenBank/DDBJ databases">
        <title>Draft genome sequence of Streptomyces sp. RV15, isolated from a marine sponge.</title>
        <authorList>
            <person name="Ruckert C."/>
            <person name="Abdelmohsen U.R."/>
            <person name="Winkler A."/>
            <person name="Hentschel U."/>
            <person name="Kalinowski J."/>
            <person name="Kampfer P."/>
            <person name="Glaeser S."/>
        </authorList>
    </citation>
    <scope>NUCLEOTIDE SEQUENCE [LARGE SCALE GENOMIC DNA]</scope>
    <source>
        <strain evidence="10 11">RV15</strain>
    </source>
</reference>
<comment type="catalytic activity">
    <reaction evidence="7 9">
        <text>hydrogencarbonate + H(+) = CO2 + H2O</text>
        <dbReference type="Rhea" id="RHEA:10748"/>
        <dbReference type="ChEBI" id="CHEBI:15377"/>
        <dbReference type="ChEBI" id="CHEBI:15378"/>
        <dbReference type="ChEBI" id="CHEBI:16526"/>
        <dbReference type="ChEBI" id="CHEBI:17544"/>
        <dbReference type="EC" id="4.2.1.1"/>
    </reaction>
</comment>
<evidence type="ECO:0000256" key="5">
    <source>
        <dbReference type="ARBA" id="ARBA00023239"/>
    </source>
</evidence>
<evidence type="ECO:0000256" key="4">
    <source>
        <dbReference type="ARBA" id="ARBA00022833"/>
    </source>
</evidence>
<protein>
    <recommendedName>
        <fullName evidence="2 9">Carbonic anhydrase</fullName>
        <ecNumber evidence="2 9">4.2.1.1</ecNumber>
    </recommendedName>
    <alternativeName>
        <fullName evidence="9">Carbonate dehydratase</fullName>
    </alternativeName>
</protein>
<dbReference type="GO" id="GO:0008270">
    <property type="term" value="F:zinc ion binding"/>
    <property type="evidence" value="ECO:0007669"/>
    <property type="project" value="UniProtKB-UniRule"/>
</dbReference>
<dbReference type="EMBL" id="LMXB01000093">
    <property type="protein sequence ID" value="KUO16235.1"/>
    <property type="molecule type" value="Genomic_DNA"/>
</dbReference>
<evidence type="ECO:0000256" key="2">
    <source>
        <dbReference type="ARBA" id="ARBA00012925"/>
    </source>
</evidence>
<organism evidence="10 11">
    <name type="scientific">Streptomyces dysideae</name>
    <dbReference type="NCBI Taxonomy" id="909626"/>
    <lineage>
        <taxon>Bacteria</taxon>
        <taxon>Bacillati</taxon>
        <taxon>Actinomycetota</taxon>
        <taxon>Actinomycetes</taxon>
        <taxon>Kitasatosporales</taxon>
        <taxon>Streptomycetaceae</taxon>
        <taxon>Streptomyces</taxon>
    </lineage>
</organism>
<comment type="function">
    <text evidence="9">Reversible hydration of carbon dioxide.</text>
</comment>
<dbReference type="RefSeq" id="WP_067030713.1">
    <property type="nucleotide sequence ID" value="NZ_KQ949107.1"/>
</dbReference>
<dbReference type="SMART" id="SM00947">
    <property type="entry name" value="Pro_CA"/>
    <property type="match status" value="1"/>
</dbReference>
<feature type="binding site" evidence="8">
    <location>
        <position position="98"/>
    </location>
    <ligand>
        <name>Zn(2+)</name>
        <dbReference type="ChEBI" id="CHEBI:29105"/>
    </ligand>
</feature>
<name>A0A124IDU4_9ACTN</name>
<feature type="binding site" evidence="8">
    <location>
        <position position="40"/>
    </location>
    <ligand>
        <name>Zn(2+)</name>
        <dbReference type="ChEBI" id="CHEBI:29105"/>
    </ligand>
</feature>
<dbReference type="PROSITE" id="PS00705">
    <property type="entry name" value="PROK_CO2_ANHYDRASE_2"/>
    <property type="match status" value="1"/>
</dbReference>
<dbReference type="PANTHER" id="PTHR11002">
    <property type="entry name" value="CARBONIC ANHYDRASE"/>
    <property type="match status" value="1"/>
</dbReference>
<proteinExistence type="inferred from homology"/>
<comment type="cofactor">
    <cofactor evidence="8">
        <name>Zn(2+)</name>
        <dbReference type="ChEBI" id="CHEBI:29105"/>
    </cofactor>
    <text evidence="8">Binds 1 zinc ion per subunit.</text>
</comment>
<comment type="function">
    <text evidence="6">Catalyzes the reversible hydration of carbon dioxide to form bicarbonate.</text>
</comment>
<dbReference type="InterPro" id="IPR001765">
    <property type="entry name" value="Carbonic_anhydrase"/>
</dbReference>
<evidence type="ECO:0000313" key="10">
    <source>
        <dbReference type="EMBL" id="KUO16235.1"/>
    </source>
</evidence>
<dbReference type="InterPro" id="IPR015892">
    <property type="entry name" value="Carbonic_anhydrase_CS"/>
</dbReference>
<keyword evidence="3 8" id="KW-0479">Metal-binding</keyword>
<keyword evidence="4 8" id="KW-0862">Zinc</keyword>
<dbReference type="Proteomes" id="UP000053260">
    <property type="component" value="Unassembled WGS sequence"/>
</dbReference>
<dbReference type="SUPFAM" id="SSF53056">
    <property type="entry name" value="beta-carbonic anhydrase, cab"/>
    <property type="match status" value="1"/>
</dbReference>
<gene>
    <name evidence="10" type="ORF">AQJ91_37080</name>
</gene>
<feature type="binding site" evidence="8">
    <location>
        <position position="38"/>
    </location>
    <ligand>
        <name>Zn(2+)</name>
        <dbReference type="ChEBI" id="CHEBI:29105"/>
    </ligand>
</feature>
<dbReference type="GO" id="GO:0004089">
    <property type="term" value="F:carbonate dehydratase activity"/>
    <property type="evidence" value="ECO:0007669"/>
    <property type="project" value="UniProtKB-UniRule"/>
</dbReference>
<keyword evidence="11" id="KW-1185">Reference proteome</keyword>
<evidence type="ECO:0000256" key="6">
    <source>
        <dbReference type="ARBA" id="ARBA00024993"/>
    </source>
</evidence>
<evidence type="ECO:0000256" key="1">
    <source>
        <dbReference type="ARBA" id="ARBA00006217"/>
    </source>
</evidence>
<dbReference type="AlphaFoldDB" id="A0A124IDU4"/>
<dbReference type="Pfam" id="PF00484">
    <property type="entry name" value="Pro_CA"/>
    <property type="match status" value="1"/>
</dbReference>
<sequence>MHTLIEHARTFPTKIADQREEFARLARGQQPQALFISCSDSRVIPAMFTGARPGDLFELRTAGNIVPPYRGQVACAVAGSLEFAVQALRVPDVVVCGHSHCGAVQGLIREQSIQTMPLVRRWLSRAGHRPRADEPWQLQGLGEYPTAVAQHNVLTQLDHLRSYPFIALRISSGRLRLHGWYYTVETGEALFAMPGTRAFKPL</sequence>
<evidence type="ECO:0000256" key="7">
    <source>
        <dbReference type="ARBA" id="ARBA00048348"/>
    </source>
</evidence>
<comment type="similarity">
    <text evidence="1 9">Belongs to the beta-class carbonic anhydrase family.</text>
</comment>
<dbReference type="STRING" id="909626.AQJ91_37080"/>
<evidence type="ECO:0000256" key="3">
    <source>
        <dbReference type="ARBA" id="ARBA00022723"/>
    </source>
</evidence>
<evidence type="ECO:0000313" key="11">
    <source>
        <dbReference type="Proteomes" id="UP000053260"/>
    </source>
</evidence>
<evidence type="ECO:0000256" key="9">
    <source>
        <dbReference type="RuleBase" id="RU003956"/>
    </source>
</evidence>
<evidence type="ECO:0000256" key="8">
    <source>
        <dbReference type="PIRSR" id="PIRSR601765-1"/>
    </source>
</evidence>
<dbReference type="Gene3D" id="3.40.1050.10">
    <property type="entry name" value="Carbonic anhydrase"/>
    <property type="match status" value="1"/>
</dbReference>
<feature type="binding site" evidence="8">
    <location>
        <position position="101"/>
    </location>
    <ligand>
        <name>Zn(2+)</name>
        <dbReference type="ChEBI" id="CHEBI:29105"/>
    </ligand>
</feature>
<dbReference type="EC" id="4.2.1.1" evidence="2 9"/>
<dbReference type="PROSITE" id="PS00704">
    <property type="entry name" value="PROK_CO2_ANHYDRASE_1"/>
    <property type="match status" value="1"/>
</dbReference>
<accession>A0A124IDU4</accession>
<keyword evidence="5 9" id="KW-0456">Lyase</keyword>
<dbReference type="InterPro" id="IPR036874">
    <property type="entry name" value="Carbonic_anhydrase_sf"/>
</dbReference>